<dbReference type="RefSeq" id="WP_269442391.1">
    <property type="nucleotide sequence ID" value="NZ_CP097463.1"/>
</dbReference>
<evidence type="ECO:0000313" key="6">
    <source>
        <dbReference type="EMBL" id="WAX55867.1"/>
    </source>
</evidence>
<protein>
    <submittedName>
        <fullName evidence="6">ABC transporter ATP-binding protein</fullName>
    </submittedName>
</protein>
<dbReference type="PROSITE" id="PS50893">
    <property type="entry name" value="ABC_TRANSPORTER_2"/>
    <property type="match status" value="1"/>
</dbReference>
<dbReference type="PANTHER" id="PTHR43776">
    <property type="entry name" value="TRANSPORT ATP-BINDING PROTEIN"/>
    <property type="match status" value="1"/>
</dbReference>
<dbReference type="EMBL" id="CP097463">
    <property type="protein sequence ID" value="WAX55867.1"/>
    <property type="molecule type" value="Genomic_DNA"/>
</dbReference>
<proteinExistence type="inferred from homology"/>
<dbReference type="SMART" id="SM00382">
    <property type="entry name" value="AAA"/>
    <property type="match status" value="1"/>
</dbReference>
<dbReference type="SUPFAM" id="SSF52540">
    <property type="entry name" value="P-loop containing nucleoside triphosphate hydrolases"/>
    <property type="match status" value="1"/>
</dbReference>
<keyword evidence="7" id="KW-1185">Reference proteome</keyword>
<dbReference type="PROSITE" id="PS00211">
    <property type="entry name" value="ABC_TRANSPORTER_1"/>
    <property type="match status" value="1"/>
</dbReference>
<evidence type="ECO:0000256" key="2">
    <source>
        <dbReference type="ARBA" id="ARBA00022448"/>
    </source>
</evidence>
<evidence type="ECO:0000259" key="5">
    <source>
        <dbReference type="PROSITE" id="PS50893"/>
    </source>
</evidence>
<evidence type="ECO:0000256" key="3">
    <source>
        <dbReference type="ARBA" id="ARBA00022741"/>
    </source>
</evidence>
<dbReference type="CDD" id="cd03257">
    <property type="entry name" value="ABC_NikE_OppD_transporters"/>
    <property type="match status" value="1"/>
</dbReference>
<dbReference type="NCBIfam" id="TIGR01727">
    <property type="entry name" value="oligo_HPY"/>
    <property type="match status" value="1"/>
</dbReference>
<evidence type="ECO:0000256" key="1">
    <source>
        <dbReference type="ARBA" id="ARBA00005417"/>
    </source>
</evidence>
<dbReference type="InterPro" id="IPR050319">
    <property type="entry name" value="ABC_transp_ATP-bind"/>
</dbReference>
<dbReference type="InterPro" id="IPR003439">
    <property type="entry name" value="ABC_transporter-like_ATP-bd"/>
</dbReference>
<keyword evidence="4 6" id="KW-0067">ATP-binding</keyword>
<dbReference type="InterPro" id="IPR003593">
    <property type="entry name" value="AAA+_ATPase"/>
</dbReference>
<dbReference type="PANTHER" id="PTHR43776:SF7">
    <property type="entry name" value="D,D-DIPEPTIDE TRANSPORT ATP-BINDING PROTEIN DDPF-RELATED"/>
    <property type="match status" value="1"/>
</dbReference>
<keyword evidence="2" id="KW-0813">Transport</keyword>
<dbReference type="Pfam" id="PF00005">
    <property type="entry name" value="ABC_tran"/>
    <property type="match status" value="1"/>
</dbReference>
<organism evidence="6 7">
    <name type="scientific">Jatrophihabitans cynanchi</name>
    <dbReference type="NCBI Taxonomy" id="2944128"/>
    <lineage>
        <taxon>Bacteria</taxon>
        <taxon>Bacillati</taxon>
        <taxon>Actinomycetota</taxon>
        <taxon>Actinomycetes</taxon>
        <taxon>Jatrophihabitantales</taxon>
        <taxon>Jatrophihabitantaceae</taxon>
        <taxon>Jatrophihabitans</taxon>
    </lineage>
</organism>
<dbReference type="GO" id="GO:0005524">
    <property type="term" value="F:ATP binding"/>
    <property type="evidence" value="ECO:0007669"/>
    <property type="project" value="UniProtKB-KW"/>
</dbReference>
<name>A0ABY7JX11_9ACTN</name>
<sequence>MSDLLTVEDLRVEYRPRGRGVVRAVTGVDLAVAAGEVVGLVGESGCGKSSLARVVAGLAAPSGGRVLFAGEPVVPLAWRKRPAAQTRLQMIFQDPGGSLNPRRTVGAQLLDGVPAGVTGSDRRARVAELLERVGMSAAAGERFPHEFSGGQRQRLAIARALAAEPELIIADEPVTALDASAQAQVVSLLLSLVRELDMGLLFISHDLALVHEIADRTAVMYLGTIVETGPTRRLMAEPRHPYTQALVGAIPQVSAEPRLPSVLRGEVPDPSHIPSGCRFRPRCPYAVEICRTEPVLRAAAGSLVACHRAEELAAVPADVTQNGESR</sequence>
<accession>A0ABY7JX11</accession>
<comment type="similarity">
    <text evidence="1">Belongs to the ABC transporter superfamily.</text>
</comment>
<evidence type="ECO:0000256" key="4">
    <source>
        <dbReference type="ARBA" id="ARBA00022840"/>
    </source>
</evidence>
<gene>
    <name evidence="6" type="ORF">M6B22_15155</name>
</gene>
<keyword evidence="3" id="KW-0547">Nucleotide-binding</keyword>
<evidence type="ECO:0000313" key="7">
    <source>
        <dbReference type="Proteomes" id="UP001164693"/>
    </source>
</evidence>
<dbReference type="Pfam" id="PF08352">
    <property type="entry name" value="oligo_HPY"/>
    <property type="match status" value="1"/>
</dbReference>
<feature type="domain" description="ABC transporter" evidence="5">
    <location>
        <begin position="5"/>
        <end position="247"/>
    </location>
</feature>
<dbReference type="InterPro" id="IPR017871">
    <property type="entry name" value="ABC_transporter-like_CS"/>
</dbReference>
<reference evidence="6" key="1">
    <citation type="submission" date="2022-05" db="EMBL/GenBank/DDBJ databases">
        <title>Jatrophihabitans sp. SB3-54 whole genome sequence.</title>
        <authorList>
            <person name="Suh M.K."/>
            <person name="Eom M.K."/>
            <person name="Kim J.S."/>
            <person name="Kim H.S."/>
            <person name="Do H.E."/>
            <person name="Shin Y.K."/>
            <person name="Lee J.-S."/>
        </authorList>
    </citation>
    <scope>NUCLEOTIDE SEQUENCE</scope>
    <source>
        <strain evidence="6">SB3-54</strain>
    </source>
</reference>
<dbReference type="InterPro" id="IPR027417">
    <property type="entry name" value="P-loop_NTPase"/>
</dbReference>
<dbReference type="Gene3D" id="3.40.50.300">
    <property type="entry name" value="P-loop containing nucleotide triphosphate hydrolases"/>
    <property type="match status" value="1"/>
</dbReference>
<dbReference type="InterPro" id="IPR013563">
    <property type="entry name" value="Oligopep_ABC_C"/>
</dbReference>
<dbReference type="Proteomes" id="UP001164693">
    <property type="component" value="Chromosome"/>
</dbReference>